<feature type="domain" description="6-phosphogluconate dehydrogenase C-terminal" evidence="4">
    <location>
        <begin position="168"/>
        <end position="295"/>
    </location>
</feature>
<dbReference type="GO" id="GO:0019521">
    <property type="term" value="P:D-gluconate metabolic process"/>
    <property type="evidence" value="ECO:0007669"/>
    <property type="project" value="UniProtKB-KW"/>
</dbReference>
<dbReference type="RefSeq" id="WP_020374454.1">
    <property type="nucleotide sequence ID" value="NZ_FWWY01000001.1"/>
</dbReference>
<proteinExistence type="inferred from homology"/>
<dbReference type="NCBIfam" id="NF007161">
    <property type="entry name" value="PRK09599.1"/>
    <property type="match status" value="1"/>
</dbReference>
<evidence type="ECO:0000256" key="2">
    <source>
        <dbReference type="ARBA" id="ARBA00023002"/>
    </source>
</evidence>
<comment type="similarity">
    <text evidence="1">Belongs to the 6-phosphogluconate dehydrogenase family.</text>
</comment>
<dbReference type="Pfam" id="PF00393">
    <property type="entry name" value="6PGD"/>
    <property type="match status" value="1"/>
</dbReference>
<reference evidence="6" key="1">
    <citation type="submission" date="2017-04" db="EMBL/GenBank/DDBJ databases">
        <authorList>
            <person name="Varghese N."/>
            <person name="Submissions S."/>
        </authorList>
    </citation>
    <scope>NUCLEOTIDE SEQUENCE [LARGE SCALE GENOMIC DNA]</scope>
    <source>
        <strain evidence="6">DSM 9293</strain>
    </source>
</reference>
<dbReference type="PRINTS" id="PR00076">
    <property type="entry name" value="6PGDHDRGNASE"/>
</dbReference>
<dbReference type="Pfam" id="PF03446">
    <property type="entry name" value="NAD_binding_2"/>
    <property type="match status" value="1"/>
</dbReference>
<accession>A0A1W1W6F6</accession>
<dbReference type="PROSITE" id="PS00461">
    <property type="entry name" value="6PGD"/>
    <property type="match status" value="1"/>
</dbReference>
<evidence type="ECO:0000313" key="5">
    <source>
        <dbReference type="EMBL" id="SMC01868.1"/>
    </source>
</evidence>
<dbReference type="Gene3D" id="3.40.50.720">
    <property type="entry name" value="NAD(P)-binding Rossmann-like Domain"/>
    <property type="match status" value="1"/>
</dbReference>
<evidence type="ECO:0000256" key="1">
    <source>
        <dbReference type="ARBA" id="ARBA00008419"/>
    </source>
</evidence>
<dbReference type="GO" id="GO:0006098">
    <property type="term" value="P:pentose-phosphate shunt"/>
    <property type="evidence" value="ECO:0007669"/>
    <property type="project" value="InterPro"/>
</dbReference>
<dbReference type="SMART" id="SM01350">
    <property type="entry name" value="6PGD"/>
    <property type="match status" value="1"/>
</dbReference>
<dbReference type="SUPFAM" id="SSF48179">
    <property type="entry name" value="6-phosphogluconate dehydrogenase C-terminal domain-like"/>
    <property type="match status" value="1"/>
</dbReference>
<dbReference type="InterPro" id="IPR008927">
    <property type="entry name" value="6-PGluconate_DH-like_C_sf"/>
</dbReference>
<dbReference type="GO" id="GO:0004616">
    <property type="term" value="F:phosphogluconate dehydrogenase (decarboxylating) activity"/>
    <property type="evidence" value="ECO:0007669"/>
    <property type="project" value="InterPro"/>
</dbReference>
<dbReference type="InterPro" id="IPR006183">
    <property type="entry name" value="Pgluconate_DH"/>
</dbReference>
<dbReference type="InterPro" id="IPR006184">
    <property type="entry name" value="6PGdom_BS"/>
</dbReference>
<evidence type="ECO:0000313" key="6">
    <source>
        <dbReference type="Proteomes" id="UP000192660"/>
    </source>
</evidence>
<dbReference type="InterPro" id="IPR006114">
    <property type="entry name" value="6PGDH_C"/>
</dbReference>
<dbReference type="Proteomes" id="UP000192660">
    <property type="component" value="Unassembled WGS sequence"/>
</dbReference>
<sequence>MKIGMIGLGRMGGNMVKRLVLGGHEVVAYDRNPEPVKELQEENDVQGASSIPELVNFLEPRRVVWMMVPAGDPTEQTLETLLSLLSPGDIIIDGGNSNFRDSMRRAKLCRAQQIEFIDAGTSGGIWGLANGYCLMVGGENDAVHYCEPVFKTLAPENGYLHTGPVGSGHFVKMVHNGIEYGLLQAYGEGFEILKESQFPLDLPAIAALWNHGSVVRSWLLELLEQAYAQNPDLKNIRGYIEDSGEGRWTVEEAINENVPAPVITASLFARFASRQEESYGAKVIAALRNAFGGHPVKTE</sequence>
<keyword evidence="6" id="KW-1185">Reference proteome</keyword>
<organism evidence="5 6">
    <name type="scientific">Sulfobacillus thermosulfidooxidans (strain DSM 9293 / VKM B-1269 / AT-1)</name>
    <dbReference type="NCBI Taxonomy" id="929705"/>
    <lineage>
        <taxon>Bacteria</taxon>
        <taxon>Bacillati</taxon>
        <taxon>Bacillota</taxon>
        <taxon>Clostridia</taxon>
        <taxon>Eubacteriales</taxon>
        <taxon>Clostridiales Family XVII. Incertae Sedis</taxon>
        <taxon>Sulfobacillus</taxon>
    </lineage>
</organism>
<keyword evidence="2" id="KW-0560">Oxidoreductase</keyword>
<dbReference type="GO" id="GO:0050661">
    <property type="term" value="F:NADP binding"/>
    <property type="evidence" value="ECO:0007669"/>
    <property type="project" value="InterPro"/>
</dbReference>
<dbReference type="InterPro" id="IPR006115">
    <property type="entry name" value="6PGDH_NADP-bd"/>
</dbReference>
<dbReference type="GO" id="GO:0016054">
    <property type="term" value="P:organic acid catabolic process"/>
    <property type="evidence" value="ECO:0007669"/>
    <property type="project" value="UniProtKB-ARBA"/>
</dbReference>
<dbReference type="Gene3D" id="1.10.1040.10">
    <property type="entry name" value="N-(1-d-carboxylethyl)-l-norvaline Dehydrogenase, domain 2"/>
    <property type="match status" value="1"/>
</dbReference>
<dbReference type="OrthoDB" id="9786703at2"/>
<dbReference type="AlphaFoldDB" id="A0A1W1W6F6"/>
<evidence type="ECO:0000256" key="3">
    <source>
        <dbReference type="ARBA" id="ARBA00023064"/>
    </source>
</evidence>
<dbReference type="InterPro" id="IPR002204">
    <property type="entry name" value="3-OH-isobutyrate_DH-rel_CS"/>
</dbReference>
<evidence type="ECO:0000259" key="4">
    <source>
        <dbReference type="SMART" id="SM01350"/>
    </source>
</evidence>
<dbReference type="PROSITE" id="PS00895">
    <property type="entry name" value="3_HYDROXYISOBUT_DH"/>
    <property type="match status" value="1"/>
</dbReference>
<dbReference type="SUPFAM" id="SSF51735">
    <property type="entry name" value="NAD(P)-binding Rossmann-fold domains"/>
    <property type="match status" value="1"/>
</dbReference>
<gene>
    <name evidence="5" type="ORF">SAMN00768000_0127</name>
</gene>
<dbReference type="InterPro" id="IPR004849">
    <property type="entry name" value="6DGDH_YqeC"/>
</dbReference>
<dbReference type="STRING" id="28034.BFX07_08495"/>
<dbReference type="InterPro" id="IPR013328">
    <property type="entry name" value="6PGD_dom2"/>
</dbReference>
<name>A0A1W1W6F6_SULTA</name>
<dbReference type="PANTHER" id="PTHR11811">
    <property type="entry name" value="6-PHOSPHOGLUCONATE DEHYDROGENASE"/>
    <property type="match status" value="1"/>
</dbReference>
<dbReference type="NCBIfam" id="TIGR00872">
    <property type="entry name" value="gnd_rel"/>
    <property type="match status" value="1"/>
</dbReference>
<keyword evidence="3" id="KW-0311">Gluconate utilization</keyword>
<dbReference type="InterPro" id="IPR036291">
    <property type="entry name" value="NAD(P)-bd_dom_sf"/>
</dbReference>
<dbReference type="EMBL" id="FWWY01000001">
    <property type="protein sequence ID" value="SMC01868.1"/>
    <property type="molecule type" value="Genomic_DNA"/>
</dbReference>
<protein>
    <submittedName>
        <fullName evidence="5">6-phosphogluconate dehydrogenase (Decarboxylating)</fullName>
    </submittedName>
</protein>